<dbReference type="RefSeq" id="WP_121220079.1">
    <property type="nucleotide sequence ID" value="NZ_RBIG01000002.1"/>
</dbReference>
<dbReference type="PANTHER" id="PTHR43881:SF1">
    <property type="entry name" value="GAMMA-GLUTAMYLTRANSPEPTIDASE (AFU_ORTHOLOGUE AFUA_4G13580)"/>
    <property type="match status" value="1"/>
</dbReference>
<dbReference type="Gene3D" id="1.10.246.130">
    <property type="match status" value="1"/>
</dbReference>
<protein>
    <submittedName>
        <fullName evidence="1">Gamma-glutamyltranspeptidase/glutathione hydrolase</fullName>
    </submittedName>
</protein>
<dbReference type="InterPro" id="IPR052896">
    <property type="entry name" value="GGT-like_enzyme"/>
</dbReference>
<sequence length="585" mass="61732">MESFPGLGSGAHRPVTLGSRHMVSAGHHAAAQAGLAILEAGGNAVDAGVAAGIALGVLQSDLVNVAGVAPIMIRMADSGEVTTISGLGCFPKQASAAWFRENHGGEIPPGLKRTVVPAAPDAWIAALAKYGTMRFAEVAAAAIRYAAEGFPTHALLADYVAGQAEAYARWDANKAIYLPNGRPPKVGELFVQSDLAATLTYMADQEKAAGGSREDGLRAARDAFYKGDIARTIARYHAENDGWMTEQDLADFSVTFEKPVSGRFNGMTVYTCDVWCQGPVLIQMLNLLKGIDLRALGHNSPAYVHLLTEAMKLSFADREAYYGDPRFVDVPMAALLSDEYADLRRGLIDPNRAWPEMPPAGDPRNLRAVLGNSGSSASVRALGQGGEPPLSPDTSYVCAVDRWGNVFSATPSDTSNDAPVIPGLGICPSSRGSQAFTQEGHASELMGGKRPRLTPNPALAVFDNGALMPFGTPGGDVQSQAMLQVLLNVGVFGMDTQSAIDAPRFATYSFPDSFAPHPYYPGRLTLEGRIERRTQDALAALGHDVVSWPDWTWKAGGVCAIVADPATGLKAGGADRRRPSGVAGL</sequence>
<dbReference type="InterPro" id="IPR043137">
    <property type="entry name" value="GGT_ssub_C"/>
</dbReference>
<dbReference type="GO" id="GO:0016787">
    <property type="term" value="F:hydrolase activity"/>
    <property type="evidence" value="ECO:0007669"/>
    <property type="project" value="UniProtKB-KW"/>
</dbReference>
<evidence type="ECO:0000313" key="1">
    <source>
        <dbReference type="EMBL" id="RKQ70348.1"/>
    </source>
</evidence>
<reference evidence="1 2" key="1">
    <citation type="submission" date="2018-10" db="EMBL/GenBank/DDBJ databases">
        <title>Comparative analysis of microorganisms from saline springs in Andes Mountain Range, Colombia.</title>
        <authorList>
            <person name="Rubin E."/>
        </authorList>
    </citation>
    <scope>NUCLEOTIDE SEQUENCE [LARGE SCALE GENOMIC DNA]</scope>
    <source>
        <strain evidence="1 2">USBA 36</strain>
    </source>
</reference>
<dbReference type="Gene3D" id="3.60.20.40">
    <property type="match status" value="1"/>
</dbReference>
<proteinExistence type="predicted"/>
<dbReference type="OrthoDB" id="9781342at2"/>
<dbReference type="PRINTS" id="PR01210">
    <property type="entry name" value="GGTRANSPTASE"/>
</dbReference>
<dbReference type="SUPFAM" id="SSF56235">
    <property type="entry name" value="N-terminal nucleophile aminohydrolases (Ntn hydrolases)"/>
    <property type="match status" value="1"/>
</dbReference>
<dbReference type="AlphaFoldDB" id="A0A420WH65"/>
<dbReference type="PANTHER" id="PTHR43881">
    <property type="entry name" value="GAMMA-GLUTAMYLTRANSPEPTIDASE (AFU_ORTHOLOGUE AFUA_4G13580)"/>
    <property type="match status" value="1"/>
</dbReference>
<dbReference type="InterPro" id="IPR043138">
    <property type="entry name" value="GGT_lsub"/>
</dbReference>
<dbReference type="Proteomes" id="UP000277424">
    <property type="component" value="Unassembled WGS sequence"/>
</dbReference>
<dbReference type="Pfam" id="PF01019">
    <property type="entry name" value="G_glu_transpept"/>
    <property type="match status" value="1"/>
</dbReference>
<accession>A0A420WH65</accession>
<gene>
    <name evidence="1" type="ORF">BCL74_2292</name>
</gene>
<evidence type="ECO:0000313" key="2">
    <source>
        <dbReference type="Proteomes" id="UP000277424"/>
    </source>
</evidence>
<keyword evidence="1" id="KW-0378">Hydrolase</keyword>
<name>A0A420WH65_9PROT</name>
<comment type="caution">
    <text evidence="1">The sequence shown here is derived from an EMBL/GenBank/DDBJ whole genome shotgun (WGS) entry which is preliminary data.</text>
</comment>
<organism evidence="1 2">
    <name type="scientific">Oceanibaculum indicum</name>
    <dbReference type="NCBI Taxonomy" id="526216"/>
    <lineage>
        <taxon>Bacteria</taxon>
        <taxon>Pseudomonadati</taxon>
        <taxon>Pseudomonadota</taxon>
        <taxon>Alphaproteobacteria</taxon>
        <taxon>Rhodospirillales</taxon>
        <taxon>Oceanibaculaceae</taxon>
        <taxon>Oceanibaculum</taxon>
    </lineage>
</organism>
<dbReference type="InterPro" id="IPR029055">
    <property type="entry name" value="Ntn_hydrolases_N"/>
</dbReference>
<dbReference type="EMBL" id="RBIG01000002">
    <property type="protein sequence ID" value="RKQ70348.1"/>
    <property type="molecule type" value="Genomic_DNA"/>
</dbReference>